<reference evidence="1 2" key="1">
    <citation type="journal article" date="2012" name="Nat. Biotechnol.">
        <title>Draft genome sequence of pigeonpea (Cajanus cajan), an orphan legume crop of resource-poor farmers.</title>
        <authorList>
            <person name="Varshney R.K."/>
            <person name="Chen W."/>
            <person name="Li Y."/>
            <person name="Bharti A.K."/>
            <person name="Saxena R.K."/>
            <person name="Schlueter J.A."/>
            <person name="Donoghue M.T."/>
            <person name="Azam S."/>
            <person name="Fan G."/>
            <person name="Whaley A.M."/>
            <person name="Farmer A.D."/>
            <person name="Sheridan J."/>
            <person name="Iwata A."/>
            <person name="Tuteja R."/>
            <person name="Penmetsa R.V."/>
            <person name="Wu W."/>
            <person name="Upadhyaya H.D."/>
            <person name="Yang S.P."/>
            <person name="Shah T."/>
            <person name="Saxena K.B."/>
            <person name="Michael T."/>
            <person name="McCombie W.R."/>
            <person name="Yang B."/>
            <person name="Zhang G."/>
            <person name="Yang H."/>
            <person name="Wang J."/>
            <person name="Spillane C."/>
            <person name="Cook D.R."/>
            <person name="May G.D."/>
            <person name="Xu X."/>
            <person name="Jackson S.A."/>
        </authorList>
    </citation>
    <scope>NUCLEOTIDE SEQUENCE [LARGE SCALE GENOMIC DNA]</scope>
    <source>
        <strain evidence="2">cv. Asha</strain>
    </source>
</reference>
<evidence type="ECO:0000313" key="1">
    <source>
        <dbReference type="EMBL" id="KYP77087.1"/>
    </source>
</evidence>
<gene>
    <name evidence="1" type="ORF">KK1_021356</name>
</gene>
<accession>A0A151UCR4</accession>
<protein>
    <submittedName>
        <fullName evidence="1">Uncharacterized protein</fullName>
    </submittedName>
</protein>
<name>A0A151UCR4_CAJCA</name>
<feature type="non-terminal residue" evidence="1">
    <location>
        <position position="1"/>
    </location>
</feature>
<dbReference type="EMBL" id="CM003603">
    <property type="protein sequence ID" value="KYP77087.1"/>
    <property type="molecule type" value="Genomic_DNA"/>
</dbReference>
<evidence type="ECO:0000313" key="2">
    <source>
        <dbReference type="Proteomes" id="UP000075243"/>
    </source>
</evidence>
<organism evidence="1 2">
    <name type="scientific">Cajanus cajan</name>
    <name type="common">Pigeon pea</name>
    <name type="synonym">Cajanus indicus</name>
    <dbReference type="NCBI Taxonomy" id="3821"/>
    <lineage>
        <taxon>Eukaryota</taxon>
        <taxon>Viridiplantae</taxon>
        <taxon>Streptophyta</taxon>
        <taxon>Embryophyta</taxon>
        <taxon>Tracheophyta</taxon>
        <taxon>Spermatophyta</taxon>
        <taxon>Magnoliopsida</taxon>
        <taxon>eudicotyledons</taxon>
        <taxon>Gunneridae</taxon>
        <taxon>Pentapetalae</taxon>
        <taxon>rosids</taxon>
        <taxon>fabids</taxon>
        <taxon>Fabales</taxon>
        <taxon>Fabaceae</taxon>
        <taxon>Papilionoideae</taxon>
        <taxon>50 kb inversion clade</taxon>
        <taxon>NPAAA clade</taxon>
        <taxon>indigoferoid/millettioid clade</taxon>
        <taxon>Phaseoleae</taxon>
        <taxon>Cajanus</taxon>
    </lineage>
</organism>
<keyword evidence="2" id="KW-1185">Reference proteome</keyword>
<sequence length="82" mass="10111">KKEFGDVLRKYQQIVQHMNDLDKRAKNGGFEEDELNSRRLLQEEFWKMVTYNESLFTQKKKLKWFEEGDYNTKYFHNLINCK</sequence>
<dbReference type="Proteomes" id="UP000075243">
    <property type="component" value="Chromosome 1"/>
</dbReference>
<proteinExistence type="predicted"/>
<dbReference type="AlphaFoldDB" id="A0A151UCR4"/>
<dbReference type="Gramene" id="C.cajan_20735.t">
    <property type="protein sequence ID" value="C.cajan_20735.t.cds1"/>
    <property type="gene ID" value="C.cajan_20735"/>
</dbReference>